<name>A0A381PAC9_9ZZZZ</name>
<sequence>MVGAASMGSIKSSTTARSTAHTSAGSAPAGREVLHLGMILPTEERHPVGWLATRALGAELAWRNAPTELHWFVQEPGTAPWIYDAATVINNVPENLEELRDELDVVVGFASANEPHDFYVNPASAGMTMDHAVALTARYFTPSLVQQSHPAPTLSESILVDVTTRPSAVIAAEVARHALSRSLPISLLGPSAEQAYFAAQLARHEQSATDIGTDLDPEQFGAVIQQSAAVLTSDPSLHRLAGVLHGRSVLLETDMDDQYLQRELWRAASNLPNQQTAFSVEEKIARLAEVVEQTALLRLGRPMSNRSVEQETERNQQLIALQQGQASHWIQQRRRSQRNIDELRAAITQLEEERDSALADATTSRMELQRQHRRLNELETQVARLDQGPARLPRSIDWPSVMSQIERDLVAVLRWLRRQLGR</sequence>
<reference evidence="3" key="1">
    <citation type="submission" date="2018-05" db="EMBL/GenBank/DDBJ databases">
        <authorList>
            <person name="Lanie J.A."/>
            <person name="Ng W.-L."/>
            <person name="Kazmierczak K.M."/>
            <person name="Andrzejewski T.M."/>
            <person name="Davidsen T.M."/>
            <person name="Wayne K.J."/>
            <person name="Tettelin H."/>
            <person name="Glass J.I."/>
            <person name="Rusch D."/>
            <person name="Podicherti R."/>
            <person name="Tsui H.-C.T."/>
            <person name="Winkler M.E."/>
        </authorList>
    </citation>
    <scope>NUCLEOTIDE SEQUENCE</scope>
</reference>
<keyword evidence="1" id="KW-0175">Coiled coil</keyword>
<protein>
    <submittedName>
        <fullName evidence="3">Uncharacterized protein</fullName>
    </submittedName>
</protein>
<accession>A0A381PAC9</accession>
<feature type="compositionally biased region" description="Low complexity" evidence="2">
    <location>
        <begin position="12"/>
        <end position="27"/>
    </location>
</feature>
<proteinExistence type="predicted"/>
<evidence type="ECO:0000256" key="1">
    <source>
        <dbReference type="SAM" id="Coils"/>
    </source>
</evidence>
<feature type="coiled-coil region" evidence="1">
    <location>
        <begin position="333"/>
        <end position="388"/>
    </location>
</feature>
<evidence type="ECO:0000313" key="3">
    <source>
        <dbReference type="EMBL" id="SUZ63932.1"/>
    </source>
</evidence>
<dbReference type="AlphaFoldDB" id="A0A381PAC9"/>
<feature type="region of interest" description="Disordered" evidence="2">
    <location>
        <begin position="1"/>
        <end position="28"/>
    </location>
</feature>
<organism evidence="3">
    <name type="scientific">marine metagenome</name>
    <dbReference type="NCBI Taxonomy" id="408172"/>
    <lineage>
        <taxon>unclassified sequences</taxon>
        <taxon>metagenomes</taxon>
        <taxon>ecological metagenomes</taxon>
    </lineage>
</organism>
<gene>
    <name evidence="3" type="ORF">METZ01_LOCUS16786</name>
</gene>
<evidence type="ECO:0000256" key="2">
    <source>
        <dbReference type="SAM" id="MobiDB-lite"/>
    </source>
</evidence>
<dbReference type="EMBL" id="UINC01000927">
    <property type="protein sequence ID" value="SUZ63932.1"/>
    <property type="molecule type" value="Genomic_DNA"/>
</dbReference>